<dbReference type="GO" id="GO:0060027">
    <property type="term" value="P:convergent extension involved in gastrulation"/>
    <property type="evidence" value="ECO:0007669"/>
    <property type="project" value="Ensembl"/>
</dbReference>
<dbReference type="Gene3D" id="4.10.900.10">
    <property type="entry name" value="TCF3-CBD (Catenin binding domain)"/>
    <property type="match status" value="1"/>
</dbReference>
<evidence type="ECO:0000256" key="2">
    <source>
        <dbReference type="ARBA" id="ARBA00004568"/>
    </source>
</evidence>
<dbReference type="SMART" id="SM00112">
    <property type="entry name" value="CA"/>
    <property type="match status" value="4"/>
</dbReference>
<dbReference type="InterPro" id="IPR015919">
    <property type="entry name" value="Cadherin-like_sf"/>
</dbReference>
<evidence type="ECO:0000256" key="13">
    <source>
        <dbReference type="ARBA" id="ARBA00023180"/>
    </source>
</evidence>
<evidence type="ECO:0000256" key="5">
    <source>
        <dbReference type="ARBA" id="ARBA00022723"/>
    </source>
</evidence>
<dbReference type="Pfam" id="PF01049">
    <property type="entry name" value="CADH_Y-type_LIR"/>
    <property type="match status" value="1"/>
</dbReference>
<evidence type="ECO:0000256" key="7">
    <source>
        <dbReference type="ARBA" id="ARBA00022737"/>
    </source>
</evidence>
<dbReference type="InterPro" id="IPR014868">
    <property type="entry name" value="Cadherin_pro_dom"/>
</dbReference>
<dbReference type="PRINTS" id="PR00205">
    <property type="entry name" value="CADHERIN"/>
</dbReference>
<dbReference type="InterPro" id="IPR000233">
    <property type="entry name" value="Cadherin_Y-type_LIR"/>
</dbReference>
<dbReference type="FunFam" id="2.60.40.60:FF:000019">
    <property type="entry name" value="Cadherin 2"/>
    <property type="match status" value="1"/>
</dbReference>
<evidence type="ECO:0000256" key="12">
    <source>
        <dbReference type="ARBA" id="ARBA00023136"/>
    </source>
</evidence>
<dbReference type="GO" id="GO:0030010">
    <property type="term" value="P:establishment of cell polarity"/>
    <property type="evidence" value="ECO:0007669"/>
    <property type="project" value="UniProtKB-ARBA"/>
</dbReference>
<dbReference type="Ensembl" id="ENSCSET00000017790.1">
    <property type="protein sequence ID" value="ENSCSEP00000017572.1"/>
    <property type="gene ID" value="ENSCSEG00000011279.1"/>
</dbReference>
<feature type="chain" id="PRO_5017995968" evidence="18">
    <location>
        <begin position="21"/>
        <end position="887"/>
    </location>
</feature>
<dbReference type="GO" id="GO:0042074">
    <property type="term" value="P:cell migration involved in gastrulation"/>
    <property type="evidence" value="ECO:0007669"/>
    <property type="project" value="UniProtKB-ARBA"/>
</dbReference>
<dbReference type="GO" id="GO:0002159">
    <property type="term" value="P:desmosome assembly"/>
    <property type="evidence" value="ECO:0007669"/>
    <property type="project" value="Ensembl"/>
</dbReference>
<dbReference type="Pfam" id="PF00028">
    <property type="entry name" value="Cadherin"/>
    <property type="match status" value="4"/>
</dbReference>
<dbReference type="FunFam" id="2.60.40.60:FF:000027">
    <property type="entry name" value="Cadherin 2"/>
    <property type="match status" value="1"/>
</dbReference>
<reference evidence="20" key="3">
    <citation type="submission" date="2025-09" db="UniProtKB">
        <authorList>
            <consortium name="Ensembl"/>
        </authorList>
    </citation>
    <scope>IDENTIFICATION</scope>
</reference>
<keyword evidence="4 15" id="KW-0812">Transmembrane</keyword>
<dbReference type="GO" id="GO:0005509">
    <property type="term" value="F:calcium ion binding"/>
    <property type="evidence" value="ECO:0007669"/>
    <property type="project" value="UniProtKB-UniRule"/>
</dbReference>
<evidence type="ECO:0000313" key="20">
    <source>
        <dbReference type="Ensembl" id="ENSCSEP00000017572.1"/>
    </source>
</evidence>
<dbReference type="InParanoid" id="A0A3P8VTB1"/>
<keyword evidence="3" id="KW-1003">Cell membrane</keyword>
<evidence type="ECO:0000313" key="21">
    <source>
        <dbReference type="Proteomes" id="UP000265120"/>
    </source>
</evidence>
<dbReference type="PANTHER" id="PTHR24027:SF78">
    <property type="entry name" value="CADHERIN-LIKE PROTEIN 26"/>
    <property type="match status" value="1"/>
</dbReference>
<dbReference type="GeneID" id="103396334"/>
<keyword evidence="11 17" id="KW-1133">Transmembrane helix</keyword>
<evidence type="ECO:0000256" key="16">
    <source>
        <dbReference type="RuleBase" id="RU004358"/>
    </source>
</evidence>
<dbReference type="OMA" id="VTICRHE"/>
<organism evidence="20 21">
    <name type="scientific">Cynoglossus semilaevis</name>
    <name type="common">Tongue sole</name>
    <dbReference type="NCBI Taxonomy" id="244447"/>
    <lineage>
        <taxon>Eukaryota</taxon>
        <taxon>Metazoa</taxon>
        <taxon>Chordata</taxon>
        <taxon>Craniata</taxon>
        <taxon>Vertebrata</taxon>
        <taxon>Euteleostomi</taxon>
        <taxon>Actinopterygii</taxon>
        <taxon>Neopterygii</taxon>
        <taxon>Teleostei</taxon>
        <taxon>Neoteleostei</taxon>
        <taxon>Acanthomorphata</taxon>
        <taxon>Carangaria</taxon>
        <taxon>Pleuronectiformes</taxon>
        <taxon>Pleuronectoidei</taxon>
        <taxon>Cynoglossidae</taxon>
        <taxon>Cynoglossinae</taxon>
        <taxon>Cynoglossus</taxon>
    </lineage>
</organism>
<evidence type="ECO:0000256" key="4">
    <source>
        <dbReference type="ARBA" id="ARBA00022692"/>
    </source>
</evidence>
<evidence type="ECO:0000256" key="10">
    <source>
        <dbReference type="ARBA" id="ARBA00022949"/>
    </source>
</evidence>
<feature type="signal peptide" evidence="18">
    <location>
        <begin position="1"/>
        <end position="20"/>
    </location>
</feature>
<evidence type="ECO:0000256" key="1">
    <source>
        <dbReference type="ARBA" id="ARBA00004251"/>
    </source>
</evidence>
<dbReference type="CTD" id="560091"/>
<dbReference type="FunFam" id="2.60.40.60:FF:000011">
    <property type="entry name" value="Cadherin 1"/>
    <property type="match status" value="1"/>
</dbReference>
<sequence length="887" mass="97537">MANIFVFALSFMLSLLRVEPCFIPDSLYLLVPQQIQPDFELTKVGTANCDSKTLRLTLSDESFEFNNGRIVAVTDVYVGAGGRTFYVRAEDGSGPQSEMEVHLIHSTLQKPKPKEGLLKRTKRRWSPPPFNILENDPGPYPKEIERIVSDSSATHDVYYTFSGPGFNEHPVGVFSLDKDSGMLKVHQTVDREMFPNFTLTTKVFDKHTMQPTDSPLPIQIIVDDVNDNAPEFKSALQFSVLEHSKSGTSVGKVEATDRDQEGTTHVKIKYSLLTGSDKFSINPVTGVITTLVGNLDREVKDKQLVTVEIKDMNGAPIGLSNTGTATITIGDINDNPPTFTKASYNANVKENEQDKLILHIPVEDKDLINTPNWKSKFIITKGNENGIFRIDTDPKTNEGLLYVVKPLNFEKNKNVKLEVMARNEADLSNTDAKWQTVPVDISVTDIDEGPEFSAPTVRFTVKENTPNGTLIGSYTATDPETKSSDGIKYYKSTDPAAWINVDKNTGELRVANTIDKESHFVQNGIYNITMKAVDVTSKTGTGTVIIQVEDVNDNVPTLPTGERVICEKDGELGSVYVVAEDKDESPFSSPFSFNLPKDNDGKWTMATYNATTGILKQIKELPRGIYQVPVDVTDLQGFGKTQTVTVRICQCRNGICLAKDRSVTLGGLAVLAMLLPLLLLLLLCLLLAFICVTKREKREIEDTGDSGGILLQSNTEGKGDEVDASLIIVPTSGVDIDLTKGSVKDLNTGYIKGSMGTMGGHNIHESWRYKSNEIDSGQFDQNGKLGGHYGHLVNSGVSADSRYVQDASFLHNWQTNGRYLHKKLDYFVSEEDGRYADDIIHSYGFEGAGSAAGSVGCCSEFGDNENLDFLNALGPKFKTLADVCKKT</sequence>
<dbReference type="AlphaFoldDB" id="A0A3P8VTB1"/>
<dbReference type="GO" id="GO:0007156">
    <property type="term" value="P:homophilic cell adhesion via plasma membrane adhesion molecules"/>
    <property type="evidence" value="ECO:0007669"/>
    <property type="project" value="InterPro"/>
</dbReference>
<evidence type="ECO:0000256" key="15">
    <source>
        <dbReference type="RuleBase" id="RU003318"/>
    </source>
</evidence>
<dbReference type="KEGG" id="csem:103396334"/>
<dbReference type="GO" id="GO:0016339">
    <property type="term" value="P:calcium-dependent cell-cell adhesion via plasma membrane cell adhesion molecules"/>
    <property type="evidence" value="ECO:0007669"/>
    <property type="project" value="TreeGrafter"/>
</dbReference>
<name>A0A3P8VTB1_CYNSE</name>
<dbReference type="GO" id="GO:0007398">
    <property type="term" value="P:ectoderm development"/>
    <property type="evidence" value="ECO:0007669"/>
    <property type="project" value="UniProtKB-ARBA"/>
</dbReference>
<dbReference type="GO" id="GO:0008013">
    <property type="term" value="F:beta-catenin binding"/>
    <property type="evidence" value="ECO:0007669"/>
    <property type="project" value="TreeGrafter"/>
</dbReference>
<evidence type="ECO:0000256" key="8">
    <source>
        <dbReference type="ARBA" id="ARBA00022837"/>
    </source>
</evidence>
<dbReference type="SMART" id="SM01055">
    <property type="entry name" value="Cadherin_pro"/>
    <property type="match status" value="1"/>
</dbReference>
<dbReference type="GO" id="GO:0016342">
    <property type="term" value="C:catenin complex"/>
    <property type="evidence" value="ECO:0007669"/>
    <property type="project" value="TreeGrafter"/>
</dbReference>
<dbReference type="PRINTS" id="PR01818">
    <property type="entry name" value="DESMOCADHERN"/>
</dbReference>
<dbReference type="SUPFAM" id="SSF49313">
    <property type="entry name" value="Cadherin-like"/>
    <property type="match status" value="6"/>
</dbReference>
<dbReference type="PROSITE" id="PS50268">
    <property type="entry name" value="CADHERIN_2"/>
    <property type="match status" value="5"/>
</dbReference>
<dbReference type="GO" id="GO:0001764">
    <property type="term" value="P:neuron migration"/>
    <property type="evidence" value="ECO:0007669"/>
    <property type="project" value="UniProtKB-ARBA"/>
</dbReference>
<dbReference type="GO" id="GO:0007498">
    <property type="term" value="P:mesoderm development"/>
    <property type="evidence" value="ECO:0007669"/>
    <property type="project" value="UniProtKB-ARBA"/>
</dbReference>
<dbReference type="InterPro" id="IPR009122">
    <property type="entry name" value="Desmosomal_cadherin"/>
</dbReference>
<dbReference type="OrthoDB" id="6079678at2759"/>
<feature type="domain" description="Cadherin" evidence="19">
    <location>
        <begin position="453"/>
        <end position="558"/>
    </location>
</feature>
<dbReference type="GO" id="GO:0060047">
    <property type="term" value="P:heart contraction"/>
    <property type="evidence" value="ECO:0007669"/>
    <property type="project" value="Ensembl"/>
</dbReference>
<keyword evidence="13" id="KW-0325">Glycoprotein</keyword>
<dbReference type="GO" id="GO:0034332">
    <property type="term" value="P:adherens junction organization"/>
    <property type="evidence" value="ECO:0007669"/>
    <property type="project" value="TreeGrafter"/>
</dbReference>
<keyword evidence="10" id="KW-0965">Cell junction</keyword>
<evidence type="ECO:0000256" key="14">
    <source>
        <dbReference type="PROSITE-ProRule" id="PRU00043"/>
    </source>
</evidence>
<dbReference type="Proteomes" id="UP000265120">
    <property type="component" value="Chromosome 20"/>
</dbReference>
<comment type="subcellular location">
    <subcellularLocation>
        <location evidence="2">Cell junction</location>
        <location evidence="2">Desmosome</location>
    </subcellularLocation>
    <subcellularLocation>
        <location evidence="1 15">Cell membrane</location>
        <topology evidence="1 15">Single-pass type I membrane protein</topology>
    </subcellularLocation>
</comment>
<evidence type="ECO:0000256" key="9">
    <source>
        <dbReference type="ARBA" id="ARBA00022889"/>
    </source>
</evidence>
<dbReference type="PROSITE" id="PS00232">
    <property type="entry name" value="CADHERIN_1"/>
    <property type="match status" value="2"/>
</dbReference>
<evidence type="ECO:0000256" key="11">
    <source>
        <dbReference type="ARBA" id="ARBA00022989"/>
    </source>
</evidence>
<keyword evidence="5" id="KW-0479">Metal-binding</keyword>
<dbReference type="GO" id="GO:0045296">
    <property type="term" value="F:cadherin binding"/>
    <property type="evidence" value="ECO:0007669"/>
    <property type="project" value="TreeGrafter"/>
</dbReference>
<accession>A0A3P8VTB1</accession>
<dbReference type="RefSeq" id="XP_008332597.1">
    <property type="nucleotide sequence ID" value="XM_008334375.3"/>
</dbReference>
<protein>
    <submittedName>
        <fullName evidence="20">Desmocollin 2 like</fullName>
    </submittedName>
</protein>
<dbReference type="STRING" id="244447.ENSCSEP00000017572"/>
<dbReference type="GO" id="GO:0001841">
    <property type="term" value="P:neural tube formation"/>
    <property type="evidence" value="ECO:0007669"/>
    <property type="project" value="UniProtKB-ARBA"/>
</dbReference>
<dbReference type="PANTHER" id="PTHR24027">
    <property type="entry name" value="CADHERIN-23"/>
    <property type="match status" value="1"/>
</dbReference>
<dbReference type="GO" id="GO:0005912">
    <property type="term" value="C:adherens junction"/>
    <property type="evidence" value="ECO:0007669"/>
    <property type="project" value="TreeGrafter"/>
</dbReference>
<evidence type="ECO:0000256" key="6">
    <source>
        <dbReference type="ARBA" id="ARBA00022729"/>
    </source>
</evidence>
<keyword evidence="12 17" id="KW-0472">Membrane</keyword>
<dbReference type="GO" id="GO:0055113">
    <property type="term" value="P:epiboly involved in gastrulation with mouth forming second"/>
    <property type="evidence" value="ECO:0007669"/>
    <property type="project" value="Ensembl"/>
</dbReference>
<keyword evidence="8 14" id="KW-0106">Calcium</keyword>
<reference evidence="20" key="2">
    <citation type="submission" date="2025-08" db="UniProtKB">
        <authorList>
            <consortium name="Ensembl"/>
        </authorList>
    </citation>
    <scope>IDENTIFICATION</scope>
</reference>
<evidence type="ECO:0000256" key="3">
    <source>
        <dbReference type="ARBA" id="ARBA00022475"/>
    </source>
</evidence>
<evidence type="ECO:0000259" key="19">
    <source>
        <dbReference type="PROSITE" id="PS50268"/>
    </source>
</evidence>
<comment type="function">
    <text evidence="16">A component of desmosome cell-cell junctions which are required for positive regulation of cellular adhesion. Involved in the interaction of plaque proteins and intermediate filaments mediating cell-cell adhesion.</text>
</comment>
<dbReference type="GeneTree" id="ENSGT01030000234624"/>
<dbReference type="FunFam" id="2.60.40.60:FF:000022">
    <property type="entry name" value="Cadherin 2"/>
    <property type="match status" value="1"/>
</dbReference>
<dbReference type="InterPro" id="IPR020894">
    <property type="entry name" value="Cadherin_CS"/>
</dbReference>
<feature type="domain" description="Cadherin" evidence="19">
    <location>
        <begin position="150"/>
        <end position="232"/>
    </location>
</feature>
<dbReference type="Gene3D" id="2.60.40.60">
    <property type="entry name" value="Cadherins"/>
    <property type="match status" value="5"/>
</dbReference>
<dbReference type="InterPro" id="IPR039808">
    <property type="entry name" value="Cadherin"/>
</dbReference>
<dbReference type="GO" id="GO:0030057">
    <property type="term" value="C:desmosome"/>
    <property type="evidence" value="ECO:0007669"/>
    <property type="project" value="UniProtKB-SubCell"/>
</dbReference>
<evidence type="ECO:0000256" key="18">
    <source>
        <dbReference type="SAM" id="SignalP"/>
    </source>
</evidence>
<dbReference type="GO" id="GO:0003007">
    <property type="term" value="P:heart morphogenesis"/>
    <property type="evidence" value="ECO:0007669"/>
    <property type="project" value="Ensembl"/>
</dbReference>
<keyword evidence="7" id="KW-0677">Repeat</keyword>
<dbReference type="InterPro" id="IPR002126">
    <property type="entry name" value="Cadherin-like_dom"/>
</dbReference>
<feature type="transmembrane region" description="Helical" evidence="17">
    <location>
        <begin position="665"/>
        <end position="692"/>
    </location>
</feature>
<reference evidence="20 21" key="1">
    <citation type="journal article" date="2014" name="Nat. Genet.">
        <title>Whole-genome sequence of a flatfish provides insights into ZW sex chromosome evolution and adaptation to a benthic lifestyle.</title>
        <authorList>
            <person name="Chen S."/>
            <person name="Zhang G."/>
            <person name="Shao C."/>
            <person name="Huang Q."/>
            <person name="Liu G."/>
            <person name="Zhang P."/>
            <person name="Song W."/>
            <person name="An N."/>
            <person name="Chalopin D."/>
            <person name="Volff J.N."/>
            <person name="Hong Y."/>
            <person name="Li Q."/>
            <person name="Sha Z."/>
            <person name="Zhou H."/>
            <person name="Xie M."/>
            <person name="Yu Q."/>
            <person name="Liu Y."/>
            <person name="Xiang H."/>
            <person name="Wang N."/>
            <person name="Wu K."/>
            <person name="Yang C."/>
            <person name="Zhou Q."/>
            <person name="Liao X."/>
            <person name="Yang L."/>
            <person name="Hu Q."/>
            <person name="Zhang J."/>
            <person name="Meng L."/>
            <person name="Jin L."/>
            <person name="Tian Y."/>
            <person name="Lian J."/>
            <person name="Yang J."/>
            <person name="Miao G."/>
            <person name="Liu S."/>
            <person name="Liang Z."/>
            <person name="Yan F."/>
            <person name="Li Y."/>
            <person name="Sun B."/>
            <person name="Zhang H."/>
            <person name="Zhang J."/>
            <person name="Zhu Y."/>
            <person name="Du M."/>
            <person name="Zhao Y."/>
            <person name="Schartl M."/>
            <person name="Tang Q."/>
            <person name="Wang J."/>
        </authorList>
    </citation>
    <scope>NUCLEOTIDE SEQUENCE</scope>
</reference>
<keyword evidence="21" id="KW-1185">Reference proteome</keyword>
<dbReference type="CDD" id="cd11304">
    <property type="entry name" value="Cadherin_repeat"/>
    <property type="match status" value="4"/>
</dbReference>
<feature type="domain" description="Cadherin" evidence="19">
    <location>
        <begin position="577"/>
        <end position="678"/>
    </location>
</feature>
<proteinExistence type="predicted"/>
<dbReference type="FunCoup" id="A0A3P8VTB1">
    <property type="interactions" value="501"/>
</dbReference>
<dbReference type="InterPro" id="IPR027397">
    <property type="entry name" value="Catenin-bd_sf"/>
</dbReference>
<dbReference type="GO" id="GO:0000902">
    <property type="term" value="P:cell morphogenesis"/>
    <property type="evidence" value="ECO:0007669"/>
    <property type="project" value="TreeGrafter"/>
</dbReference>
<dbReference type="FunFam" id="2.60.40.60:FF:000031">
    <property type="entry name" value="Cadherin 3"/>
    <property type="match status" value="1"/>
</dbReference>
<keyword evidence="6 18" id="KW-0732">Signal</keyword>
<dbReference type="GO" id="GO:0044331">
    <property type="term" value="P:cell-cell adhesion mediated by cadherin"/>
    <property type="evidence" value="ECO:0007669"/>
    <property type="project" value="TreeGrafter"/>
</dbReference>
<keyword evidence="9 15" id="KW-0130">Cell adhesion</keyword>
<feature type="domain" description="Cadherin" evidence="19">
    <location>
        <begin position="340"/>
        <end position="452"/>
    </location>
</feature>
<feature type="domain" description="Cadherin" evidence="19">
    <location>
        <begin position="232"/>
        <end position="339"/>
    </location>
</feature>
<evidence type="ECO:0000256" key="17">
    <source>
        <dbReference type="SAM" id="Phobius"/>
    </source>
</evidence>